<accession>A0A7Y4NB51</accession>
<evidence type="ECO:0000313" key="3">
    <source>
        <dbReference type="Proteomes" id="UP000528460"/>
    </source>
</evidence>
<reference evidence="2 3" key="1">
    <citation type="submission" date="2020-05" db="EMBL/GenBank/DDBJ databases">
        <authorList>
            <person name="Whitworth D."/>
        </authorList>
    </citation>
    <scope>NUCLEOTIDE SEQUENCE [LARGE SCALE GENOMIC DNA]</scope>
    <source>
        <strain evidence="2 3">CA046A</strain>
    </source>
</reference>
<dbReference type="EMBL" id="JABFJW010000009">
    <property type="protein sequence ID" value="NOK07853.1"/>
    <property type="molecule type" value="Genomic_DNA"/>
</dbReference>
<feature type="region of interest" description="Disordered" evidence="1">
    <location>
        <begin position="114"/>
        <end position="145"/>
    </location>
</feature>
<feature type="compositionally biased region" description="Basic and acidic residues" evidence="1">
    <location>
        <begin position="116"/>
        <end position="134"/>
    </location>
</feature>
<protein>
    <submittedName>
        <fullName evidence="2">Uncharacterized protein</fullName>
    </submittedName>
</protein>
<proteinExistence type="predicted"/>
<gene>
    <name evidence="2" type="ORF">HNS30_02185</name>
</gene>
<dbReference type="Proteomes" id="UP000528460">
    <property type="component" value="Unassembled WGS sequence"/>
</dbReference>
<feature type="compositionally biased region" description="Basic residues" evidence="1">
    <location>
        <begin position="135"/>
        <end position="145"/>
    </location>
</feature>
<evidence type="ECO:0000313" key="2">
    <source>
        <dbReference type="EMBL" id="NOK07853.1"/>
    </source>
</evidence>
<comment type="caution">
    <text evidence="2">The sequence shown here is derived from an EMBL/GenBank/DDBJ whole genome shotgun (WGS) entry which is preliminary data.</text>
</comment>
<name>A0A7Y4NB51_9BACT</name>
<dbReference type="AlphaFoldDB" id="A0A7Y4NB51"/>
<sequence>MKRLFAALVLLPAMAFGQVRVDIDVKLPDIVFSTPPPLVVVQPGVQVVEDYDEDLYVVDDAYWVRRDGRWYRARDYHGGWEVVEERRVPVTVVKLPPGRYKRWKHSKKAVVVPASYRDDGHDHRQQDRGHDDHHKGGKGKGKGKK</sequence>
<evidence type="ECO:0000256" key="1">
    <source>
        <dbReference type="SAM" id="MobiDB-lite"/>
    </source>
</evidence>
<organism evidence="2 3">
    <name type="scientific">Corallococcus exercitus</name>
    <dbReference type="NCBI Taxonomy" id="2316736"/>
    <lineage>
        <taxon>Bacteria</taxon>
        <taxon>Pseudomonadati</taxon>
        <taxon>Myxococcota</taxon>
        <taxon>Myxococcia</taxon>
        <taxon>Myxococcales</taxon>
        <taxon>Cystobacterineae</taxon>
        <taxon>Myxococcaceae</taxon>
        <taxon>Corallococcus</taxon>
    </lineage>
</organism>
<dbReference type="RefSeq" id="WP_171412125.1">
    <property type="nucleotide sequence ID" value="NZ_JABFJW010000009.1"/>
</dbReference>